<evidence type="ECO:0000259" key="3">
    <source>
        <dbReference type="PROSITE" id="PS50977"/>
    </source>
</evidence>
<dbReference type="InterPro" id="IPR001647">
    <property type="entry name" value="HTH_TetR"/>
</dbReference>
<dbReference type="InterPro" id="IPR050109">
    <property type="entry name" value="HTH-type_TetR-like_transc_reg"/>
</dbReference>
<sequence length="213" mass="24586">MNEPRERLRDAKRTRAEILDVATTAFAASGYTGTGVDDIAERAHKTKRMIYYYFGSKEKLYLAVLEKAYRGIREAEQAPDVEEMSPLDALRRVAEVTYDHHLEHSEFIRLVAIENIHHGSSIRHLEPLREVNRNALGLLDRLLERGRADGTVRTDVDALDVHMMISAYCFFQVANRYTIRFLFERDMLDPERRDHYRGMIADAVVAWLSSGDD</sequence>
<protein>
    <submittedName>
        <fullName evidence="4">TetR/AcrR family transcriptional regulator</fullName>
    </submittedName>
</protein>
<dbReference type="PROSITE" id="PS50977">
    <property type="entry name" value="HTH_TETR_2"/>
    <property type="match status" value="1"/>
</dbReference>
<dbReference type="SUPFAM" id="SSF48498">
    <property type="entry name" value="Tetracyclin repressor-like, C-terminal domain"/>
    <property type="match status" value="1"/>
</dbReference>
<dbReference type="PANTHER" id="PTHR30328:SF54">
    <property type="entry name" value="HTH-TYPE TRANSCRIPTIONAL REPRESSOR SCO4008"/>
    <property type="match status" value="1"/>
</dbReference>
<evidence type="ECO:0000256" key="2">
    <source>
        <dbReference type="PROSITE-ProRule" id="PRU00335"/>
    </source>
</evidence>
<keyword evidence="1 2" id="KW-0238">DNA-binding</keyword>
<comment type="caution">
    <text evidence="4">The sequence shown here is derived from an EMBL/GenBank/DDBJ whole genome shotgun (WGS) entry which is preliminary data.</text>
</comment>
<keyword evidence="5" id="KW-1185">Reference proteome</keyword>
<dbReference type="Pfam" id="PF00440">
    <property type="entry name" value="TetR_N"/>
    <property type="match status" value="1"/>
</dbReference>
<gene>
    <name evidence="4" type="ORF">QQX04_11550</name>
</gene>
<organism evidence="4 5">
    <name type="scientific">Demequina zhanjiangensis</name>
    <dbReference type="NCBI Taxonomy" id="3051659"/>
    <lineage>
        <taxon>Bacteria</taxon>
        <taxon>Bacillati</taxon>
        <taxon>Actinomycetota</taxon>
        <taxon>Actinomycetes</taxon>
        <taxon>Micrococcales</taxon>
        <taxon>Demequinaceae</taxon>
        <taxon>Demequina</taxon>
    </lineage>
</organism>
<dbReference type="InterPro" id="IPR009057">
    <property type="entry name" value="Homeodomain-like_sf"/>
</dbReference>
<dbReference type="PANTHER" id="PTHR30328">
    <property type="entry name" value="TRANSCRIPTIONAL REPRESSOR"/>
    <property type="match status" value="1"/>
</dbReference>
<dbReference type="Pfam" id="PF17938">
    <property type="entry name" value="TetR_C_29"/>
    <property type="match status" value="1"/>
</dbReference>
<name>A0ABT8G3F5_9MICO</name>
<evidence type="ECO:0000313" key="5">
    <source>
        <dbReference type="Proteomes" id="UP001172738"/>
    </source>
</evidence>
<dbReference type="RefSeq" id="WP_301129346.1">
    <property type="nucleotide sequence ID" value="NZ_JAUHPV010000007.1"/>
</dbReference>
<evidence type="ECO:0000256" key="1">
    <source>
        <dbReference type="ARBA" id="ARBA00023125"/>
    </source>
</evidence>
<dbReference type="InterPro" id="IPR041474">
    <property type="entry name" value="NicS_C"/>
</dbReference>
<feature type="DNA-binding region" description="H-T-H motif" evidence="2">
    <location>
        <begin position="35"/>
        <end position="54"/>
    </location>
</feature>
<feature type="domain" description="HTH tetR-type" evidence="3">
    <location>
        <begin position="12"/>
        <end position="72"/>
    </location>
</feature>
<dbReference type="InterPro" id="IPR036271">
    <property type="entry name" value="Tet_transcr_reg_TetR-rel_C_sf"/>
</dbReference>
<dbReference type="PRINTS" id="PR00455">
    <property type="entry name" value="HTHTETR"/>
</dbReference>
<accession>A0ABT8G3F5</accession>
<reference evidence="4" key="1">
    <citation type="submission" date="2023-06" db="EMBL/GenBank/DDBJ databases">
        <title>SYSU T00b26.</title>
        <authorList>
            <person name="Gao L."/>
            <person name="Fang B.-Z."/>
            <person name="Li W.-J."/>
        </authorList>
    </citation>
    <scope>NUCLEOTIDE SEQUENCE</scope>
    <source>
        <strain evidence="4">SYSU T00b26</strain>
    </source>
</reference>
<dbReference type="SUPFAM" id="SSF46689">
    <property type="entry name" value="Homeodomain-like"/>
    <property type="match status" value="1"/>
</dbReference>
<dbReference type="EMBL" id="JAUHPV010000007">
    <property type="protein sequence ID" value="MDN4473628.1"/>
    <property type="molecule type" value="Genomic_DNA"/>
</dbReference>
<dbReference type="Gene3D" id="1.10.357.10">
    <property type="entry name" value="Tetracycline Repressor, domain 2"/>
    <property type="match status" value="1"/>
</dbReference>
<proteinExistence type="predicted"/>
<evidence type="ECO:0000313" key="4">
    <source>
        <dbReference type="EMBL" id="MDN4473628.1"/>
    </source>
</evidence>
<dbReference type="Proteomes" id="UP001172738">
    <property type="component" value="Unassembled WGS sequence"/>
</dbReference>